<keyword evidence="6 8" id="KW-0472">Membrane</keyword>
<feature type="transmembrane region" description="Helical" evidence="8">
    <location>
        <begin position="26"/>
        <end position="51"/>
    </location>
</feature>
<evidence type="ECO:0000313" key="10">
    <source>
        <dbReference type="EnsemblPlants" id="Solyc01g086770.1.1"/>
    </source>
</evidence>
<evidence type="ECO:0000259" key="9">
    <source>
        <dbReference type="PROSITE" id="PS50850"/>
    </source>
</evidence>
<reference evidence="10" key="2">
    <citation type="submission" date="2015-06" db="UniProtKB">
        <authorList>
            <consortium name="EnsemblPlants"/>
        </authorList>
    </citation>
    <scope>IDENTIFICATION</scope>
    <source>
        <strain evidence="10">cv. Heinz 1706</strain>
    </source>
</reference>
<dbReference type="InterPro" id="IPR005828">
    <property type="entry name" value="MFS_sugar_transport-like"/>
</dbReference>
<sequence length="64" mass="6860">MATMGGLIFGYDIGISGRKHDRKVTMFFGGLFFLLGALLNAVVVHISMLIFSRILRGVGVGCAN</sequence>
<reference evidence="10" key="1">
    <citation type="journal article" date="2012" name="Nature">
        <title>The tomato genome sequence provides insights into fleshy fruit evolution.</title>
        <authorList>
            <consortium name="Tomato Genome Consortium"/>
        </authorList>
    </citation>
    <scope>NUCLEOTIDE SEQUENCE [LARGE SCALE GENOMIC DNA]</scope>
    <source>
        <strain evidence="10">cv. Heinz 1706</strain>
    </source>
</reference>
<dbReference type="Gene3D" id="1.20.1250.20">
    <property type="entry name" value="MFS general substrate transporter like domains"/>
    <property type="match status" value="1"/>
</dbReference>
<dbReference type="InterPro" id="IPR045262">
    <property type="entry name" value="STP/PLT_plant"/>
</dbReference>
<dbReference type="PROSITE" id="PS50850">
    <property type="entry name" value="MFS"/>
    <property type="match status" value="1"/>
</dbReference>
<dbReference type="PANTHER" id="PTHR23500:SF567">
    <property type="entry name" value="SUGAR TRANSPORT PROTEIN 12-LIKE"/>
    <property type="match status" value="1"/>
</dbReference>
<evidence type="ECO:0000313" key="11">
    <source>
        <dbReference type="Proteomes" id="UP000004994"/>
    </source>
</evidence>
<evidence type="ECO:0000256" key="4">
    <source>
        <dbReference type="ARBA" id="ARBA00022692"/>
    </source>
</evidence>
<organism evidence="10">
    <name type="scientific">Solanum lycopersicum</name>
    <name type="common">Tomato</name>
    <name type="synonym">Lycopersicon esculentum</name>
    <dbReference type="NCBI Taxonomy" id="4081"/>
    <lineage>
        <taxon>Eukaryota</taxon>
        <taxon>Viridiplantae</taxon>
        <taxon>Streptophyta</taxon>
        <taxon>Embryophyta</taxon>
        <taxon>Tracheophyta</taxon>
        <taxon>Spermatophyta</taxon>
        <taxon>Magnoliopsida</taxon>
        <taxon>eudicotyledons</taxon>
        <taxon>Gunneridae</taxon>
        <taxon>Pentapetalae</taxon>
        <taxon>asterids</taxon>
        <taxon>lamiids</taxon>
        <taxon>Solanales</taxon>
        <taxon>Solanaceae</taxon>
        <taxon>Solanoideae</taxon>
        <taxon>Solaneae</taxon>
        <taxon>Solanum</taxon>
        <taxon>Solanum subgen. Lycopersicon</taxon>
    </lineage>
</organism>
<dbReference type="HOGENOM" id="CLU_2871935_0_0_1"/>
<keyword evidence="5 8" id="KW-1133">Transmembrane helix</keyword>
<evidence type="ECO:0000256" key="5">
    <source>
        <dbReference type="ARBA" id="ARBA00022989"/>
    </source>
</evidence>
<dbReference type="InParanoid" id="K4AY70"/>
<keyword evidence="4 8" id="KW-0812">Transmembrane</keyword>
<name>K4AY70_SOLLC</name>
<dbReference type="eggNOG" id="KOG0254">
    <property type="taxonomic scope" value="Eukaryota"/>
</dbReference>
<keyword evidence="11" id="KW-1185">Reference proteome</keyword>
<comment type="similarity">
    <text evidence="2">Belongs to the major facilitator superfamily. Sugar transporter (TC 2.A.1.1) family.</text>
</comment>
<dbReference type="PaxDb" id="4081-Solyc01g086770.1.1"/>
<evidence type="ECO:0000256" key="8">
    <source>
        <dbReference type="SAM" id="Phobius"/>
    </source>
</evidence>
<protein>
    <recommendedName>
        <fullName evidence="9">Major facilitator superfamily (MFS) profile domain-containing protein</fullName>
    </recommendedName>
</protein>
<evidence type="ECO:0000256" key="1">
    <source>
        <dbReference type="ARBA" id="ARBA00004141"/>
    </source>
</evidence>
<feature type="domain" description="Major facilitator superfamily (MFS) profile" evidence="9">
    <location>
        <begin position="1"/>
        <end position="64"/>
    </location>
</feature>
<dbReference type="PhylomeDB" id="K4AY70"/>
<accession>K4AY70</accession>
<dbReference type="InterPro" id="IPR020846">
    <property type="entry name" value="MFS_dom"/>
</dbReference>
<comment type="subcellular location">
    <subcellularLocation>
        <location evidence="1">Membrane</location>
        <topology evidence="1">Multi-pass membrane protein</topology>
    </subcellularLocation>
</comment>
<evidence type="ECO:0000256" key="2">
    <source>
        <dbReference type="ARBA" id="ARBA00010992"/>
    </source>
</evidence>
<evidence type="ECO:0000256" key="6">
    <source>
        <dbReference type="ARBA" id="ARBA00023136"/>
    </source>
</evidence>
<dbReference type="GO" id="GO:0016020">
    <property type="term" value="C:membrane"/>
    <property type="evidence" value="ECO:0007669"/>
    <property type="project" value="UniProtKB-SubCell"/>
</dbReference>
<dbReference type="InterPro" id="IPR036259">
    <property type="entry name" value="MFS_trans_sf"/>
</dbReference>
<dbReference type="Gramene" id="Solyc01g086770.1.1">
    <property type="protein sequence ID" value="Solyc01g086770.1.1"/>
    <property type="gene ID" value="Solyc01g086770.1"/>
</dbReference>
<dbReference type="SUPFAM" id="SSF103473">
    <property type="entry name" value="MFS general substrate transporter"/>
    <property type="match status" value="1"/>
</dbReference>
<dbReference type="GO" id="GO:0015144">
    <property type="term" value="F:carbohydrate transmembrane transporter activity"/>
    <property type="evidence" value="ECO:0007669"/>
    <property type="project" value="InterPro"/>
</dbReference>
<dbReference type="PANTHER" id="PTHR23500">
    <property type="entry name" value="SOLUTE CARRIER FAMILY 2, FACILITATED GLUCOSE TRANSPORTER"/>
    <property type="match status" value="1"/>
</dbReference>
<dbReference type="EnsemblPlants" id="Solyc01g086770.1.1">
    <property type="protein sequence ID" value="Solyc01g086770.1.1"/>
    <property type="gene ID" value="Solyc01g086770.1"/>
</dbReference>
<dbReference type="AlphaFoldDB" id="K4AY70"/>
<evidence type="ECO:0000256" key="7">
    <source>
        <dbReference type="ARBA" id="ARBA00044504"/>
    </source>
</evidence>
<keyword evidence="3" id="KW-0813">Transport</keyword>
<evidence type="ECO:0000256" key="3">
    <source>
        <dbReference type="ARBA" id="ARBA00022448"/>
    </source>
</evidence>
<dbReference type="STRING" id="4081.K4AY70"/>
<dbReference type="Proteomes" id="UP000004994">
    <property type="component" value="Chromosome 1"/>
</dbReference>
<dbReference type="Pfam" id="PF00083">
    <property type="entry name" value="Sugar_tr"/>
    <property type="match status" value="1"/>
</dbReference>
<comment type="similarity">
    <text evidence="7">Belongs to the major facilitator superfamily. Phosphate:H(+) symporter (TC 2.A.1.9) family.</text>
</comment>
<proteinExistence type="inferred from homology"/>